<feature type="transmembrane region" description="Helical" evidence="7">
    <location>
        <begin position="21"/>
        <end position="42"/>
    </location>
</feature>
<feature type="transmembrane region" description="Helical" evidence="7">
    <location>
        <begin position="96"/>
        <end position="117"/>
    </location>
</feature>
<keyword evidence="5 7" id="KW-1133">Transmembrane helix</keyword>
<feature type="transmembrane region" description="Helical" evidence="7">
    <location>
        <begin position="170"/>
        <end position="190"/>
    </location>
</feature>
<sequence length="470" mass="50443">MARTLTRDLTIGPISSHFRNLALPAALGMLFSTLYNVVDIYFAGLLSTNAQAGLAQGFQVFYIFVAVGFGLGAAMSALVGNALGRKDSRSARRLSVQGLSYGIMASGLLGCVGFWLGPQILAVLSEPGAYRAAGTGYFRWLLLALPGFLLAYACNGVLQAQGDSTSMQRALMAAFFANIGLNPLLIWGIPGIWSGMGFNGIAASTVLSQTGVMIYLLRQALNSPALVGLRRRNFIPVWASVREISVQSVPTTFALLIMFLSGFVVQYALKGFGEHAIAGFGIGLRVEQILLLPVLGMTTALLPILSQNLGAGEFDRVRHALHFCWKIGAVITLIAAAILWTFGAAILGLFTSDPEVIRVGLIYLRIDSVILPLYMMLFSINSLLQALKRPVWSVWIGLYRQGFGIAFFAWIFVGVWGFDEAGVWYGTAAAVSSGWAIAMVIAARLARKDIGGLWTGSAELVSAQTTHSNR</sequence>
<comment type="subcellular location">
    <subcellularLocation>
        <location evidence="1">Cell inner membrane</location>
        <topology evidence="1">Multi-pass membrane protein</topology>
    </subcellularLocation>
</comment>
<evidence type="ECO:0000256" key="5">
    <source>
        <dbReference type="ARBA" id="ARBA00022989"/>
    </source>
</evidence>
<feature type="transmembrane region" description="Helical" evidence="7">
    <location>
        <begin position="196"/>
        <end position="217"/>
    </location>
</feature>
<evidence type="ECO:0000256" key="2">
    <source>
        <dbReference type="ARBA" id="ARBA00022448"/>
    </source>
</evidence>
<feature type="transmembrane region" description="Helical" evidence="7">
    <location>
        <begin position="362"/>
        <end position="384"/>
    </location>
</feature>
<dbReference type="PANTHER" id="PTHR43549:SF3">
    <property type="entry name" value="MULTIDRUG RESISTANCE PROTEIN YPNP-RELATED"/>
    <property type="match status" value="1"/>
</dbReference>
<dbReference type="Proteomes" id="UP000252706">
    <property type="component" value="Unassembled WGS sequence"/>
</dbReference>
<evidence type="ECO:0000256" key="6">
    <source>
        <dbReference type="ARBA" id="ARBA00023136"/>
    </source>
</evidence>
<organism evidence="8 9">
    <name type="scientific">Phaeobacter gallaeciensis</name>
    <dbReference type="NCBI Taxonomy" id="60890"/>
    <lineage>
        <taxon>Bacteria</taxon>
        <taxon>Pseudomonadati</taxon>
        <taxon>Pseudomonadota</taxon>
        <taxon>Alphaproteobacteria</taxon>
        <taxon>Rhodobacterales</taxon>
        <taxon>Roseobacteraceae</taxon>
        <taxon>Phaeobacter</taxon>
    </lineage>
</organism>
<dbReference type="AlphaFoldDB" id="A0A366X7X5"/>
<evidence type="ECO:0000313" key="9">
    <source>
        <dbReference type="Proteomes" id="UP000252706"/>
    </source>
</evidence>
<dbReference type="PANTHER" id="PTHR43549">
    <property type="entry name" value="MULTIDRUG RESISTANCE PROTEIN YPNP-RELATED"/>
    <property type="match status" value="1"/>
</dbReference>
<dbReference type="CDD" id="cd13145">
    <property type="entry name" value="MATE_like_5"/>
    <property type="match status" value="1"/>
</dbReference>
<feature type="transmembrane region" description="Helical" evidence="7">
    <location>
        <begin position="396"/>
        <end position="418"/>
    </location>
</feature>
<keyword evidence="6 7" id="KW-0472">Membrane</keyword>
<dbReference type="OrthoDB" id="9806302at2"/>
<dbReference type="NCBIfam" id="TIGR00797">
    <property type="entry name" value="matE"/>
    <property type="match status" value="1"/>
</dbReference>
<gene>
    <name evidence="8" type="ORF">DS909_04425</name>
</gene>
<feature type="transmembrane region" description="Helical" evidence="7">
    <location>
        <begin position="424"/>
        <end position="443"/>
    </location>
</feature>
<dbReference type="PIRSF" id="PIRSF006603">
    <property type="entry name" value="DinF"/>
    <property type="match status" value="1"/>
</dbReference>
<evidence type="ECO:0000313" key="8">
    <source>
        <dbReference type="EMBL" id="RBW60669.1"/>
    </source>
</evidence>
<keyword evidence="4 7" id="KW-0812">Transmembrane</keyword>
<feature type="transmembrane region" description="Helical" evidence="7">
    <location>
        <begin position="327"/>
        <end position="350"/>
    </location>
</feature>
<reference evidence="8 9" key="1">
    <citation type="submission" date="2018-07" db="EMBL/GenBank/DDBJ databases">
        <title>Modular assembly of carbohydrate-degrading microbial communities in the ocean.</title>
        <authorList>
            <person name="Enke T.N."/>
            <person name="Datta M.S."/>
            <person name="Schwartzman J.A."/>
            <person name="Cermak N."/>
            <person name="Schmitz D.A."/>
            <person name="Barrere J."/>
            <person name="Cordero O.X."/>
        </authorList>
    </citation>
    <scope>NUCLEOTIDE SEQUENCE [LARGE SCALE GENOMIC DNA]</scope>
    <source>
        <strain evidence="8 9">C3M10</strain>
    </source>
</reference>
<dbReference type="GO" id="GO:0015297">
    <property type="term" value="F:antiporter activity"/>
    <property type="evidence" value="ECO:0007669"/>
    <property type="project" value="InterPro"/>
</dbReference>
<dbReference type="EMBL" id="QOCE01000011">
    <property type="protein sequence ID" value="RBW60669.1"/>
    <property type="molecule type" value="Genomic_DNA"/>
</dbReference>
<feature type="transmembrane region" description="Helical" evidence="7">
    <location>
        <begin position="137"/>
        <end position="158"/>
    </location>
</feature>
<evidence type="ECO:0000256" key="1">
    <source>
        <dbReference type="ARBA" id="ARBA00004429"/>
    </source>
</evidence>
<dbReference type="InterPro" id="IPR048279">
    <property type="entry name" value="MdtK-like"/>
</dbReference>
<feature type="transmembrane region" description="Helical" evidence="7">
    <location>
        <begin position="289"/>
        <end position="306"/>
    </location>
</feature>
<feature type="transmembrane region" description="Helical" evidence="7">
    <location>
        <begin position="252"/>
        <end position="269"/>
    </location>
</feature>
<evidence type="ECO:0000256" key="4">
    <source>
        <dbReference type="ARBA" id="ARBA00022692"/>
    </source>
</evidence>
<dbReference type="Pfam" id="PF01554">
    <property type="entry name" value="MatE"/>
    <property type="match status" value="2"/>
</dbReference>
<dbReference type="InterPro" id="IPR002528">
    <property type="entry name" value="MATE_fam"/>
</dbReference>
<feature type="transmembrane region" description="Helical" evidence="7">
    <location>
        <begin position="62"/>
        <end position="84"/>
    </location>
</feature>
<accession>A0A366X7X5</accession>
<proteinExistence type="predicted"/>
<evidence type="ECO:0000256" key="3">
    <source>
        <dbReference type="ARBA" id="ARBA00022475"/>
    </source>
</evidence>
<dbReference type="GO" id="GO:0042910">
    <property type="term" value="F:xenobiotic transmembrane transporter activity"/>
    <property type="evidence" value="ECO:0007669"/>
    <property type="project" value="InterPro"/>
</dbReference>
<evidence type="ECO:0000256" key="7">
    <source>
        <dbReference type="SAM" id="Phobius"/>
    </source>
</evidence>
<name>A0A366X7X5_9RHOB</name>
<dbReference type="InterPro" id="IPR052031">
    <property type="entry name" value="Membrane_Transporter-Flippase"/>
</dbReference>
<keyword evidence="2" id="KW-0813">Transport</keyword>
<dbReference type="GO" id="GO:0005886">
    <property type="term" value="C:plasma membrane"/>
    <property type="evidence" value="ECO:0007669"/>
    <property type="project" value="UniProtKB-SubCell"/>
</dbReference>
<dbReference type="RefSeq" id="WP_113822220.1">
    <property type="nucleotide sequence ID" value="NZ_QOCE01000011.1"/>
</dbReference>
<keyword evidence="3" id="KW-1003">Cell membrane</keyword>
<protein>
    <submittedName>
        <fullName evidence="8">MATE family efflux transporter</fullName>
    </submittedName>
</protein>
<comment type="caution">
    <text evidence="8">The sequence shown here is derived from an EMBL/GenBank/DDBJ whole genome shotgun (WGS) entry which is preliminary data.</text>
</comment>